<dbReference type="GO" id="GO:0005929">
    <property type="term" value="C:cilium"/>
    <property type="evidence" value="ECO:0007669"/>
    <property type="project" value="TreeGrafter"/>
</dbReference>
<evidence type="ECO:0000259" key="4">
    <source>
        <dbReference type="PROSITE" id="PS51329"/>
    </source>
</evidence>
<protein>
    <submittedName>
        <fullName evidence="6">C-CAP/cofactor C-like domain-containing protein</fullName>
    </submittedName>
</protein>
<feature type="transmembrane region" description="Helical" evidence="3">
    <location>
        <begin position="62"/>
        <end position="84"/>
    </location>
</feature>
<reference evidence="5" key="1">
    <citation type="submission" date="2013-12" db="EMBL/GenBank/DDBJ databases">
        <authorList>
            <person name="Aslett M."/>
        </authorList>
    </citation>
    <scope>NUCLEOTIDE SEQUENCE [LARGE SCALE GENOMIC DNA]</scope>
    <source>
        <strain evidence="5">Lindley</strain>
    </source>
</reference>
<dbReference type="GO" id="GO:0006892">
    <property type="term" value="P:post-Golgi vesicle-mediated transport"/>
    <property type="evidence" value="ECO:0007669"/>
    <property type="project" value="TreeGrafter"/>
</dbReference>
<evidence type="ECO:0000313" key="6">
    <source>
        <dbReference type="WBParaSite" id="GPLIN_000838700"/>
    </source>
</evidence>
<dbReference type="Pfam" id="PF06374">
    <property type="entry name" value="NDUF_C2"/>
    <property type="match status" value="1"/>
</dbReference>
<dbReference type="InterPro" id="IPR017901">
    <property type="entry name" value="C-CAP_CF_C-like"/>
</dbReference>
<dbReference type="WBParaSite" id="GPLIN_000838700">
    <property type="protein sequence ID" value="GPLIN_000838700"/>
    <property type="gene ID" value="GPLIN_000838700"/>
</dbReference>
<dbReference type="GO" id="GO:0006120">
    <property type="term" value="P:mitochondrial electron transport, NADH to ubiquinone"/>
    <property type="evidence" value="ECO:0007669"/>
    <property type="project" value="InterPro"/>
</dbReference>
<dbReference type="GO" id="GO:0005096">
    <property type="term" value="F:GTPase activator activity"/>
    <property type="evidence" value="ECO:0007669"/>
    <property type="project" value="InterPro"/>
</dbReference>
<dbReference type="GO" id="GO:0000166">
    <property type="term" value="F:nucleotide binding"/>
    <property type="evidence" value="ECO:0007669"/>
    <property type="project" value="UniProtKB-KW"/>
</dbReference>
<accession>A0A183C692</accession>
<dbReference type="InterPro" id="IPR006599">
    <property type="entry name" value="CARP_motif"/>
</dbReference>
<dbReference type="Proteomes" id="UP000050741">
    <property type="component" value="Unassembled WGS sequence"/>
</dbReference>
<dbReference type="GO" id="GO:1990075">
    <property type="term" value="C:periciliary membrane compartment"/>
    <property type="evidence" value="ECO:0007669"/>
    <property type="project" value="TreeGrafter"/>
</dbReference>
<dbReference type="AlphaFoldDB" id="A0A183C692"/>
<keyword evidence="3" id="KW-0472">Membrane</keyword>
<keyword evidence="5" id="KW-1185">Reference proteome</keyword>
<dbReference type="PANTHER" id="PTHR15440:SF0">
    <property type="entry name" value="PROTEIN XRP2"/>
    <property type="match status" value="1"/>
</dbReference>
<comment type="similarity">
    <text evidence="1">Belongs to the TBCC family.</text>
</comment>
<proteinExistence type="inferred from homology"/>
<reference evidence="6" key="3">
    <citation type="submission" date="2016-06" db="UniProtKB">
        <authorList>
            <consortium name="WormBaseParasite"/>
        </authorList>
    </citation>
    <scope>IDENTIFICATION</scope>
</reference>
<evidence type="ECO:0000256" key="3">
    <source>
        <dbReference type="SAM" id="Phobius"/>
    </source>
</evidence>
<organism evidence="5 6">
    <name type="scientific">Globodera pallida</name>
    <name type="common">Potato cyst nematode worm</name>
    <name type="synonym">Heterodera pallida</name>
    <dbReference type="NCBI Taxonomy" id="36090"/>
    <lineage>
        <taxon>Eukaryota</taxon>
        <taxon>Metazoa</taxon>
        <taxon>Ecdysozoa</taxon>
        <taxon>Nematoda</taxon>
        <taxon>Chromadorea</taxon>
        <taxon>Rhabditida</taxon>
        <taxon>Tylenchina</taxon>
        <taxon>Tylenchomorpha</taxon>
        <taxon>Tylenchoidea</taxon>
        <taxon>Heteroderidae</taxon>
        <taxon>Heteroderinae</taxon>
        <taxon>Globodera</taxon>
    </lineage>
</organism>
<evidence type="ECO:0000256" key="2">
    <source>
        <dbReference type="ARBA" id="ARBA00022741"/>
    </source>
</evidence>
<sequence length="363" mass="40448">MGSTRVSDAEHKRRESQVREGARDYNVLDPFTWSFPSKCAATGTSILGGSMTYYSLWYRKPWYSALVVKVAGFAVAVGACYFVALSRGRAMAERDAVVEHYIRLHPEDFERINNFHGRLYRDILLPLSAIKSDTAFRDVSEKTVFKGSAELCGKPFSIHNCRGSVLVLLDHTATITIEKCDNCVIICGPCKGSIFMRNSELCGKPFSIDNCRGSVLVLLDHTATITIEKCNNCVIICGPCKGSIFIRNCTNCLILAACQQFRVQNSHDVEAHIHCSTKPTIEDSELIVAPLLMNDMASAGLDRALNRWDKVQNFTPDTGLFRLMPFDPFANGAIGSEVRPRSCYWDLLNHSNRLCLEVSNLLN</sequence>
<feature type="domain" description="C-CAP/cofactor C-like" evidence="4">
    <location>
        <begin position="172"/>
        <end position="316"/>
    </location>
</feature>
<dbReference type="InterPro" id="IPR039093">
    <property type="entry name" value="XRP2"/>
</dbReference>
<evidence type="ECO:0000256" key="1">
    <source>
        <dbReference type="ARBA" id="ARBA00008848"/>
    </source>
</evidence>
<dbReference type="Pfam" id="PF07986">
    <property type="entry name" value="TBCC"/>
    <property type="match status" value="2"/>
</dbReference>
<evidence type="ECO:0000313" key="5">
    <source>
        <dbReference type="Proteomes" id="UP000050741"/>
    </source>
</evidence>
<dbReference type="InterPro" id="IPR016098">
    <property type="entry name" value="CAP/MinC_C"/>
</dbReference>
<dbReference type="GO" id="GO:0005743">
    <property type="term" value="C:mitochondrial inner membrane"/>
    <property type="evidence" value="ECO:0007669"/>
    <property type="project" value="InterPro"/>
</dbReference>
<dbReference type="InterPro" id="IPR009423">
    <property type="entry name" value="NDUC2"/>
</dbReference>
<keyword evidence="3" id="KW-1133">Transmembrane helix</keyword>
<dbReference type="Gene3D" id="2.160.20.70">
    <property type="match status" value="2"/>
</dbReference>
<keyword evidence="2" id="KW-0547">Nucleotide-binding</keyword>
<dbReference type="PANTHER" id="PTHR15440">
    <property type="entry name" value="XRP2 PROTEIN"/>
    <property type="match status" value="1"/>
</dbReference>
<name>A0A183C692_GLOPA</name>
<reference evidence="5" key="2">
    <citation type="submission" date="2014-05" db="EMBL/GenBank/DDBJ databases">
        <title>The genome and life-stage specific transcriptomes of Globodera pallida elucidate key aspects of plant parasitism by a cyst nematode.</title>
        <authorList>
            <person name="Cotton J.A."/>
            <person name="Lilley C.J."/>
            <person name="Jones L.M."/>
            <person name="Kikuchi T."/>
            <person name="Reid A.J."/>
            <person name="Thorpe P."/>
            <person name="Tsai I.J."/>
            <person name="Beasley H."/>
            <person name="Blok V."/>
            <person name="Cock P.J.A."/>
            <person name="Van den Akker S.E."/>
            <person name="Holroyd N."/>
            <person name="Hunt M."/>
            <person name="Mantelin S."/>
            <person name="Naghra H."/>
            <person name="Pain A."/>
            <person name="Palomares-Rius J.E."/>
            <person name="Zarowiecki M."/>
            <person name="Berriman M."/>
            <person name="Jones J.T."/>
            <person name="Urwin P.E."/>
        </authorList>
    </citation>
    <scope>NUCLEOTIDE SEQUENCE [LARGE SCALE GENOMIC DNA]</scope>
    <source>
        <strain evidence="5">Lindley</strain>
    </source>
</reference>
<dbReference type="PROSITE" id="PS51329">
    <property type="entry name" value="C_CAP_COFACTOR_C"/>
    <property type="match status" value="1"/>
</dbReference>
<dbReference type="SMART" id="SM00673">
    <property type="entry name" value="CARP"/>
    <property type="match status" value="3"/>
</dbReference>
<dbReference type="InterPro" id="IPR012945">
    <property type="entry name" value="Tubulin-bd_cofactor_C_dom"/>
</dbReference>
<keyword evidence="3" id="KW-0812">Transmembrane</keyword>